<dbReference type="CDD" id="cd16841">
    <property type="entry name" value="RraA_family"/>
    <property type="match status" value="1"/>
</dbReference>
<evidence type="ECO:0000256" key="9">
    <source>
        <dbReference type="ARBA" id="ARBA00029596"/>
    </source>
</evidence>
<dbReference type="InterPro" id="IPR005493">
    <property type="entry name" value="RraA/RraA-like"/>
</dbReference>
<evidence type="ECO:0000256" key="10">
    <source>
        <dbReference type="ARBA" id="ARBA00030169"/>
    </source>
</evidence>
<feature type="binding site" evidence="13">
    <location>
        <position position="114"/>
    </location>
    <ligand>
        <name>Mg(2+)</name>
        <dbReference type="ChEBI" id="CHEBI:18420"/>
    </ligand>
</feature>
<evidence type="ECO:0000256" key="2">
    <source>
        <dbReference type="ARBA" id="ARBA00001968"/>
    </source>
</evidence>
<dbReference type="AlphaFoldDB" id="A0A7H0I6A7"/>
<dbReference type="GO" id="GO:0008948">
    <property type="term" value="F:oxaloacetate decarboxylase activity"/>
    <property type="evidence" value="ECO:0007669"/>
    <property type="project" value="UniProtKB-EC"/>
</dbReference>
<organism evidence="14 15">
    <name type="scientific">Streptomyces roseirectus</name>
    <dbReference type="NCBI Taxonomy" id="2768066"/>
    <lineage>
        <taxon>Bacteria</taxon>
        <taxon>Bacillati</taxon>
        <taxon>Actinomycetota</taxon>
        <taxon>Actinomycetes</taxon>
        <taxon>Kitasatosporales</taxon>
        <taxon>Streptomycetaceae</taxon>
        <taxon>Streptomyces</taxon>
    </lineage>
</organism>
<comment type="subunit">
    <text evidence="4">Homotrimer.</text>
</comment>
<reference evidence="14 15" key="1">
    <citation type="submission" date="2020-08" db="EMBL/GenBank/DDBJ databases">
        <title>A novel species.</title>
        <authorList>
            <person name="Gao J."/>
        </authorList>
    </citation>
    <scope>NUCLEOTIDE SEQUENCE [LARGE SCALE GENOMIC DNA]</scope>
    <source>
        <strain evidence="14 15">CRXT-G-22</strain>
    </source>
</reference>
<keyword evidence="13" id="KW-0479">Metal-binding</keyword>
<evidence type="ECO:0000313" key="15">
    <source>
        <dbReference type="Proteomes" id="UP000516052"/>
    </source>
</evidence>
<dbReference type="EC" id="4.1.1.112" evidence="6"/>
<evidence type="ECO:0000256" key="11">
    <source>
        <dbReference type="ARBA" id="ARBA00032305"/>
    </source>
</evidence>
<dbReference type="EMBL" id="CP060828">
    <property type="protein sequence ID" value="QNP68323.1"/>
    <property type="molecule type" value="Genomic_DNA"/>
</dbReference>
<comment type="similarity">
    <text evidence="3">Belongs to the class II aldolase/RraA-like family.</text>
</comment>
<evidence type="ECO:0000256" key="7">
    <source>
        <dbReference type="ARBA" id="ARBA00016549"/>
    </source>
</evidence>
<dbReference type="PANTHER" id="PTHR33254">
    <property type="entry name" value="4-HYDROXY-4-METHYL-2-OXOGLUTARATE ALDOLASE 3-RELATED"/>
    <property type="match status" value="1"/>
</dbReference>
<evidence type="ECO:0000256" key="1">
    <source>
        <dbReference type="ARBA" id="ARBA00001342"/>
    </source>
</evidence>
<evidence type="ECO:0000313" key="14">
    <source>
        <dbReference type="EMBL" id="QNP68323.1"/>
    </source>
</evidence>
<proteinExistence type="inferred from homology"/>
<dbReference type="SUPFAM" id="SSF89562">
    <property type="entry name" value="RraA-like"/>
    <property type="match status" value="1"/>
</dbReference>
<evidence type="ECO:0000256" key="12">
    <source>
        <dbReference type="ARBA" id="ARBA00047973"/>
    </source>
</evidence>
<evidence type="ECO:0000256" key="5">
    <source>
        <dbReference type="ARBA" id="ARBA00012213"/>
    </source>
</evidence>
<evidence type="ECO:0000256" key="3">
    <source>
        <dbReference type="ARBA" id="ARBA00008621"/>
    </source>
</evidence>
<evidence type="ECO:0000256" key="4">
    <source>
        <dbReference type="ARBA" id="ARBA00011233"/>
    </source>
</evidence>
<evidence type="ECO:0000256" key="6">
    <source>
        <dbReference type="ARBA" id="ARBA00012947"/>
    </source>
</evidence>
<comment type="cofactor">
    <cofactor evidence="13">
        <name>Mg(2+)</name>
        <dbReference type="ChEBI" id="CHEBI:18420"/>
    </cofactor>
</comment>
<accession>A0A7H0I6A7</accession>
<protein>
    <recommendedName>
        <fullName evidence="7">Putative 4-hydroxy-4-methyl-2-oxoglutarate aldolase</fullName>
        <ecNumber evidence="6">4.1.1.112</ecNumber>
        <ecNumber evidence="5">4.1.3.17</ecNumber>
    </recommendedName>
    <alternativeName>
        <fullName evidence="11">Oxaloacetate decarboxylase</fullName>
    </alternativeName>
    <alternativeName>
        <fullName evidence="9">Regulator of ribonuclease activity homolog</fullName>
    </alternativeName>
    <alternativeName>
        <fullName evidence="10">RraA-like protein</fullName>
    </alternativeName>
</protein>
<dbReference type="GO" id="GO:0047443">
    <property type="term" value="F:4-hydroxy-4-methyl-2-oxoglutarate aldolase activity"/>
    <property type="evidence" value="ECO:0007669"/>
    <property type="project" value="UniProtKB-EC"/>
</dbReference>
<gene>
    <name evidence="14" type="ORF">IAG44_01780</name>
</gene>
<evidence type="ECO:0000256" key="8">
    <source>
        <dbReference type="ARBA" id="ARBA00025046"/>
    </source>
</evidence>
<dbReference type="GO" id="GO:0046872">
    <property type="term" value="F:metal ion binding"/>
    <property type="evidence" value="ECO:0007669"/>
    <property type="project" value="UniProtKB-KW"/>
</dbReference>
<dbReference type="PANTHER" id="PTHR33254:SF4">
    <property type="entry name" value="4-HYDROXY-4-METHYL-2-OXOGLUTARATE ALDOLASE 3-RELATED"/>
    <property type="match status" value="1"/>
</dbReference>
<name>A0A7H0I6A7_9ACTN</name>
<dbReference type="Proteomes" id="UP000516052">
    <property type="component" value="Chromosome"/>
</dbReference>
<comment type="catalytic activity">
    <reaction evidence="12">
        <text>oxaloacetate + H(+) = pyruvate + CO2</text>
        <dbReference type="Rhea" id="RHEA:15641"/>
        <dbReference type="ChEBI" id="CHEBI:15361"/>
        <dbReference type="ChEBI" id="CHEBI:15378"/>
        <dbReference type="ChEBI" id="CHEBI:16452"/>
        <dbReference type="ChEBI" id="CHEBI:16526"/>
        <dbReference type="EC" id="4.1.1.112"/>
    </reaction>
</comment>
<dbReference type="Gene3D" id="3.50.30.40">
    <property type="entry name" value="Ribonuclease E inhibitor RraA/RraA-like"/>
    <property type="match status" value="1"/>
</dbReference>
<comment type="function">
    <text evidence="8">Catalyzes the aldol cleavage of 4-hydroxy-4-methyl-2-oxoglutarate (HMG) into 2 molecules of pyruvate. Also contains a secondary oxaloacetate (OAA) decarboxylase activity due to the common pyruvate enolate transition state formed following C-C bond cleavage in the retro-aldol and decarboxylation reactions.</text>
</comment>
<dbReference type="Pfam" id="PF03737">
    <property type="entry name" value="RraA-like"/>
    <property type="match status" value="1"/>
</dbReference>
<dbReference type="KEGG" id="sroi:IAG44_01780"/>
<sequence>MTVLDEVAVRRLASLFDRLGCALLHDAAPDVTTVVDAPLRSRTPGLSAAGPAFPVATDNDMLPGLQALDLAPPGSVIVLHNTTARSEALAGDIFVTACKQRGLAGLIVDGAVRDVDSLPELAFPVFSSQVTYVSAKTARIPAREVPEDITLGSCTLRPGDWIFADGDGVLAVTQRYVSAVLRAAVLLAEREEELKGKLRGGETLGELCGLHDFLAGRAPLRFEV</sequence>
<dbReference type="EC" id="4.1.3.17" evidence="5"/>
<dbReference type="InterPro" id="IPR036704">
    <property type="entry name" value="RraA/RraA-like_sf"/>
</dbReference>
<comment type="catalytic activity">
    <reaction evidence="1">
        <text>4-hydroxy-4-methyl-2-oxoglutarate = 2 pyruvate</text>
        <dbReference type="Rhea" id="RHEA:22748"/>
        <dbReference type="ChEBI" id="CHEBI:15361"/>
        <dbReference type="ChEBI" id="CHEBI:58276"/>
        <dbReference type="EC" id="4.1.3.17"/>
    </reaction>
</comment>
<comment type="cofactor">
    <cofactor evidence="2">
        <name>a divalent metal cation</name>
        <dbReference type="ChEBI" id="CHEBI:60240"/>
    </cofactor>
</comment>
<evidence type="ECO:0000256" key="13">
    <source>
        <dbReference type="PIRSR" id="PIRSR605493-1"/>
    </source>
</evidence>
<keyword evidence="13" id="KW-0460">Magnesium</keyword>
<dbReference type="RefSeq" id="WP_187745365.1">
    <property type="nucleotide sequence ID" value="NZ_CP060828.1"/>
</dbReference>
<feature type="binding site" evidence="13">
    <location>
        <position position="113"/>
    </location>
    <ligand>
        <name>substrate</name>
    </ligand>
</feature>
<keyword evidence="15" id="KW-1185">Reference proteome</keyword>